<dbReference type="Pfam" id="PF02518">
    <property type="entry name" value="HATPase_c"/>
    <property type="match status" value="1"/>
</dbReference>
<evidence type="ECO:0000256" key="5">
    <source>
        <dbReference type="ARBA" id="ARBA00022679"/>
    </source>
</evidence>
<keyword evidence="4" id="KW-0597">Phosphoprotein</keyword>
<dbReference type="GO" id="GO:0004721">
    <property type="term" value="F:phosphoprotein phosphatase activity"/>
    <property type="evidence" value="ECO:0007669"/>
    <property type="project" value="TreeGrafter"/>
</dbReference>
<dbReference type="InterPro" id="IPR005467">
    <property type="entry name" value="His_kinase_dom"/>
</dbReference>
<dbReference type="CDD" id="cd00075">
    <property type="entry name" value="HATPase"/>
    <property type="match status" value="1"/>
</dbReference>
<comment type="catalytic activity">
    <reaction evidence="1">
        <text>ATP + protein L-histidine = ADP + protein N-phospho-L-histidine.</text>
        <dbReference type="EC" id="2.7.13.3"/>
    </reaction>
</comment>
<dbReference type="InterPro" id="IPR003594">
    <property type="entry name" value="HATPase_dom"/>
</dbReference>
<dbReference type="InterPro" id="IPR004358">
    <property type="entry name" value="Sig_transdc_His_kin-like_C"/>
</dbReference>
<dbReference type="Gene3D" id="3.30.565.10">
    <property type="entry name" value="Histidine kinase-like ATPase, C-terminal domain"/>
    <property type="match status" value="1"/>
</dbReference>
<feature type="compositionally biased region" description="Basic and acidic residues" evidence="9">
    <location>
        <begin position="172"/>
        <end position="189"/>
    </location>
</feature>
<dbReference type="SMART" id="SM00387">
    <property type="entry name" value="HATPase_c"/>
    <property type="match status" value="1"/>
</dbReference>
<dbReference type="PANTHER" id="PTHR45453">
    <property type="entry name" value="PHOSPHATE REGULON SENSOR PROTEIN PHOR"/>
    <property type="match status" value="1"/>
</dbReference>
<dbReference type="PRINTS" id="PR00344">
    <property type="entry name" value="BCTRLSENSOR"/>
</dbReference>
<dbReference type="EC" id="2.7.13.3" evidence="3"/>
<proteinExistence type="predicted"/>
<evidence type="ECO:0000256" key="4">
    <source>
        <dbReference type="ARBA" id="ARBA00022553"/>
    </source>
</evidence>
<dbReference type="AlphaFoldDB" id="A0A6I1GVQ2"/>
<evidence type="ECO:0000256" key="8">
    <source>
        <dbReference type="ARBA" id="ARBA00039401"/>
    </source>
</evidence>
<feature type="transmembrane region" description="Helical" evidence="10">
    <location>
        <begin position="12"/>
        <end position="31"/>
    </location>
</feature>
<evidence type="ECO:0000259" key="11">
    <source>
        <dbReference type="PROSITE" id="PS50109"/>
    </source>
</evidence>
<feature type="region of interest" description="Disordered" evidence="9">
    <location>
        <begin position="159"/>
        <end position="195"/>
    </location>
</feature>
<keyword evidence="10" id="KW-0812">Transmembrane</keyword>
<evidence type="ECO:0000313" key="13">
    <source>
        <dbReference type="Proteomes" id="UP000441772"/>
    </source>
</evidence>
<evidence type="ECO:0000256" key="1">
    <source>
        <dbReference type="ARBA" id="ARBA00000085"/>
    </source>
</evidence>
<evidence type="ECO:0000256" key="3">
    <source>
        <dbReference type="ARBA" id="ARBA00012438"/>
    </source>
</evidence>
<dbReference type="PANTHER" id="PTHR45453:SF1">
    <property type="entry name" value="PHOSPHATE REGULON SENSOR PROTEIN PHOR"/>
    <property type="match status" value="1"/>
</dbReference>
<feature type="domain" description="Histidine kinase" evidence="11">
    <location>
        <begin position="237"/>
        <end position="455"/>
    </location>
</feature>
<comment type="caution">
    <text evidence="12">The sequence shown here is derived from an EMBL/GenBank/DDBJ whole genome shotgun (WGS) entry which is preliminary data.</text>
</comment>
<dbReference type="InterPro" id="IPR050351">
    <property type="entry name" value="BphY/WalK/GraS-like"/>
</dbReference>
<gene>
    <name evidence="12" type="ORF">F7D09_0910</name>
</gene>
<dbReference type="GO" id="GO:0000155">
    <property type="term" value="F:phosphorelay sensor kinase activity"/>
    <property type="evidence" value="ECO:0007669"/>
    <property type="project" value="InterPro"/>
</dbReference>
<keyword evidence="6" id="KW-0418">Kinase</keyword>
<keyword evidence="13" id="KW-1185">Reference proteome</keyword>
<sequence length="460" mass="49585">MEDMPEPSLWIFVVFLLLALAVLVWVGFLLFDRLQPVIVRMWNGSMLVRTLSARLASMRRKSHDDDDDGDDLDDRTQVLLSMLPLASIVVGDNDEVLRANPASYRLGLVRDEAIVDDRVLQAVRAVMADGSRRSFDLMTDTPEQYAGLGEPGAGFGVKSGSLAGAAVPPSRPDGDAAHGGEDDGRRDVEGAGSRPLSRPNWLKVTVGRIDRHLVVVLIDDVSESIRFAQIRDSFISNVSEQLLQPTKALEQLADSLEQPGVSEAQVRDDAGKVRHACTKLNRMVSDLLMLIKAQEPVTASAANRCPLYDQVTSAVDGLGPLADRCGVTVRVGGDAAVMVHGEDDQLRLAVRKLVENAILYSPRGGAVGVSVSRSADGGRAMVRVIDHGVGVSKKELPRIFERFYRGTNQSERTEDGIGLGLAIVKHVALAHHGDVTVWSAPGQGCTFTFSLPCDDAAPVS</sequence>
<dbReference type="EMBL" id="WBVT01000010">
    <property type="protein sequence ID" value="KAB7790541.1"/>
    <property type="molecule type" value="Genomic_DNA"/>
</dbReference>
<dbReference type="SUPFAM" id="SSF55874">
    <property type="entry name" value="ATPase domain of HSP90 chaperone/DNA topoisomerase II/histidine kinase"/>
    <property type="match status" value="1"/>
</dbReference>
<keyword evidence="10" id="KW-0472">Membrane</keyword>
<dbReference type="GO" id="GO:0005886">
    <property type="term" value="C:plasma membrane"/>
    <property type="evidence" value="ECO:0007669"/>
    <property type="project" value="UniProtKB-SubCell"/>
</dbReference>
<organism evidence="12 13">
    <name type="scientific">Bifidobacterium leontopitheci</name>
    <dbReference type="NCBI Taxonomy" id="2650774"/>
    <lineage>
        <taxon>Bacteria</taxon>
        <taxon>Bacillati</taxon>
        <taxon>Actinomycetota</taxon>
        <taxon>Actinomycetes</taxon>
        <taxon>Bifidobacteriales</taxon>
        <taxon>Bifidobacteriaceae</taxon>
        <taxon>Bifidobacterium</taxon>
    </lineage>
</organism>
<evidence type="ECO:0000313" key="12">
    <source>
        <dbReference type="EMBL" id="KAB7790541.1"/>
    </source>
</evidence>
<evidence type="ECO:0000256" key="6">
    <source>
        <dbReference type="ARBA" id="ARBA00022777"/>
    </source>
</evidence>
<keyword evidence="10" id="KW-1133">Transmembrane helix</keyword>
<keyword evidence="7" id="KW-0902">Two-component regulatory system</keyword>
<keyword evidence="5" id="KW-0808">Transferase</keyword>
<dbReference type="InterPro" id="IPR036097">
    <property type="entry name" value="HisK_dim/P_sf"/>
</dbReference>
<name>A0A6I1GVQ2_9BIFI</name>
<dbReference type="PROSITE" id="PS50109">
    <property type="entry name" value="HIS_KIN"/>
    <property type="match status" value="1"/>
</dbReference>
<dbReference type="GO" id="GO:0016036">
    <property type="term" value="P:cellular response to phosphate starvation"/>
    <property type="evidence" value="ECO:0007669"/>
    <property type="project" value="TreeGrafter"/>
</dbReference>
<dbReference type="Gene3D" id="1.10.287.130">
    <property type="match status" value="1"/>
</dbReference>
<dbReference type="Proteomes" id="UP000441772">
    <property type="component" value="Unassembled WGS sequence"/>
</dbReference>
<evidence type="ECO:0000256" key="10">
    <source>
        <dbReference type="SAM" id="Phobius"/>
    </source>
</evidence>
<evidence type="ECO:0000256" key="7">
    <source>
        <dbReference type="ARBA" id="ARBA00023012"/>
    </source>
</evidence>
<dbReference type="InterPro" id="IPR036890">
    <property type="entry name" value="HATPase_C_sf"/>
</dbReference>
<evidence type="ECO:0000256" key="2">
    <source>
        <dbReference type="ARBA" id="ARBA00004236"/>
    </source>
</evidence>
<accession>A0A6I1GVQ2</accession>
<dbReference type="CDD" id="cd00082">
    <property type="entry name" value="HisKA"/>
    <property type="match status" value="1"/>
</dbReference>
<protein>
    <recommendedName>
        <fullName evidence="8">Sensor-like histidine kinase SenX3</fullName>
        <ecNumber evidence="3">2.7.13.3</ecNumber>
    </recommendedName>
</protein>
<comment type="subcellular location">
    <subcellularLocation>
        <location evidence="2">Cell membrane</location>
    </subcellularLocation>
</comment>
<evidence type="ECO:0000256" key="9">
    <source>
        <dbReference type="SAM" id="MobiDB-lite"/>
    </source>
</evidence>
<dbReference type="SUPFAM" id="SSF47384">
    <property type="entry name" value="Homodimeric domain of signal transducing histidine kinase"/>
    <property type="match status" value="1"/>
</dbReference>
<reference evidence="12 13" key="1">
    <citation type="submission" date="2019-09" db="EMBL/GenBank/DDBJ databases">
        <title>Characterization of the phylogenetic diversity of two novel species belonging to the genus Bifidobacterium: Bifidobacterium cebidarum sp. nov. and Bifidobacterium leontopitheci sp. nov.</title>
        <authorList>
            <person name="Lugli G.A."/>
            <person name="Duranti S."/>
            <person name="Milani C."/>
            <person name="Turroni F."/>
            <person name="Ventura M."/>
        </authorList>
    </citation>
    <scope>NUCLEOTIDE SEQUENCE [LARGE SCALE GENOMIC DNA]</scope>
    <source>
        <strain evidence="12 13">LMG 31471</strain>
    </source>
</reference>
<dbReference type="InterPro" id="IPR003661">
    <property type="entry name" value="HisK_dim/P_dom"/>
</dbReference>